<reference evidence="1 2" key="1">
    <citation type="journal article" date="2019" name="Syst. Appl. Microbiol.">
        <title>Characterization of Bifidobacterium species in feaces of the Egyptian fruit bat: Description of B. vespertilionis sp. nov. and B. rousetti sp. nov.</title>
        <authorList>
            <person name="Modesto M."/>
            <person name="Satti M."/>
            <person name="Watanabe K."/>
            <person name="Puglisi E."/>
            <person name="Morelli L."/>
            <person name="Huang C.-H."/>
            <person name="Liou J.-S."/>
            <person name="Miyashita M."/>
            <person name="Tamura T."/>
            <person name="Saito S."/>
            <person name="Mori K."/>
            <person name="Huang L."/>
            <person name="Sciavilla P."/>
            <person name="Sandri C."/>
            <person name="Spiezio C."/>
            <person name="Vitali F."/>
            <person name="Cavalieri D."/>
            <person name="Perpetuini G."/>
            <person name="Tofalo R."/>
            <person name="Bonetti A."/>
            <person name="Arita M."/>
            <person name="Mattarelli P."/>
        </authorList>
    </citation>
    <scope>NUCLEOTIDE SEQUENCE [LARGE SCALE GENOMIC DNA]</scope>
    <source>
        <strain evidence="1 2">RST17</strain>
    </source>
</reference>
<dbReference type="AlphaFoldDB" id="A0A5M9ZLK8"/>
<comment type="caution">
    <text evidence="1">The sequence shown here is derived from an EMBL/GenBank/DDBJ whole genome shotgun (WGS) entry which is preliminary data.</text>
</comment>
<dbReference type="Proteomes" id="UP000410049">
    <property type="component" value="Unassembled WGS sequence"/>
</dbReference>
<proteinExistence type="predicted"/>
<dbReference type="EMBL" id="RZUH01000004">
    <property type="protein sequence ID" value="KAA8828193.1"/>
    <property type="molecule type" value="Genomic_DNA"/>
</dbReference>
<name>A0A5M9ZLK8_9BIFI</name>
<dbReference type="RefSeq" id="WP_150379360.1">
    <property type="nucleotide sequence ID" value="NZ_RZUH01000004.1"/>
</dbReference>
<evidence type="ECO:0000313" key="1">
    <source>
        <dbReference type="EMBL" id="KAA8828193.1"/>
    </source>
</evidence>
<sequence length="236" mass="25632">MGVETKGRPAWPEFTRDEWDVVIRCRAIDREDWVGQPRRDGVWEIWVEDDRVGVTDYVPTDGPLDPLIVFHDGAGWGLSAEGRRVADRAIEGDGTARPAALAAAMAPIYPDRLACDPERANRDMAAEAFAAMTPRARADWAARALDGVALLAAIGIGRKNPPLDRETVEALLARGDADRQLVDTLDADLTISQAVLIASRGGGETARLIDMGERLTDAARLGRLRFELSARPGALL</sequence>
<protein>
    <submittedName>
        <fullName evidence="1">Uncharacterized protein</fullName>
    </submittedName>
</protein>
<organism evidence="1 2">
    <name type="scientific">Bifidobacterium myosotis</name>
    <dbReference type="NCBI Taxonomy" id="1630166"/>
    <lineage>
        <taxon>Bacteria</taxon>
        <taxon>Bacillati</taxon>
        <taxon>Actinomycetota</taxon>
        <taxon>Actinomycetes</taxon>
        <taxon>Bifidobacteriales</taxon>
        <taxon>Bifidobacteriaceae</taxon>
        <taxon>Bifidobacterium</taxon>
    </lineage>
</organism>
<gene>
    <name evidence="1" type="ORF">EMO91_07075</name>
</gene>
<accession>A0A5M9ZLK8</accession>
<evidence type="ECO:0000313" key="2">
    <source>
        <dbReference type="Proteomes" id="UP000410049"/>
    </source>
</evidence>